<dbReference type="AlphaFoldDB" id="A0A3B1K9Q6"/>
<evidence type="ECO:0000313" key="2">
    <source>
        <dbReference type="Ensembl" id="ENSAMXP00000050820.1"/>
    </source>
</evidence>
<dbReference type="PANTHER" id="PTHR11505">
    <property type="entry name" value="L1 TRANSPOSABLE ELEMENT-RELATED"/>
    <property type="match status" value="1"/>
</dbReference>
<dbReference type="InterPro" id="IPR004244">
    <property type="entry name" value="Transposase_22"/>
</dbReference>
<accession>A0A3B1K9Q6</accession>
<keyword evidence="3" id="KW-1185">Reference proteome</keyword>
<evidence type="ECO:0008006" key="4">
    <source>
        <dbReference type="Google" id="ProtNLM"/>
    </source>
</evidence>
<dbReference type="Ensembl" id="ENSAMXT00000045647.1">
    <property type="protein sequence ID" value="ENSAMXP00000050820.1"/>
    <property type="gene ID" value="ENSAMXG00000035586.1"/>
</dbReference>
<dbReference type="InterPro" id="IPR042566">
    <property type="entry name" value="L1_C"/>
</dbReference>
<sequence>MCRPVQGLSQNSPNSNATSYILDLSRHAMKGDKSKKGRIKPQAKSEREMEKKNPNTAFGAKDGAAADEEPATLSSIRQVVSEVTAAATLELKRELAEFRESFTADIKKQLNDLSAEIHQKIQDTSNRIDDAVKRLGEVEESMADTKTWDIGVKEALTQLLINQRDLRAKITDLEGRSRRNNIRLYGVPEKAEGSSMVAFVEGLIKTELGDCAGLNTERDAGIERAHRSLAPQPPNGAPPRSIVVRFLRFSVKERILQAAWKKAIHVKEVQKKRKEYAPIKRMLKDEGIRFQSPLSKLRVHFDTGPVTFQSASHAAEELRRRGFHLDSMVTSKPSGITEETLTKLLPWNITRGVFTAAALL</sequence>
<dbReference type="InParanoid" id="A0A3B1K9Q6"/>
<feature type="compositionally biased region" description="Basic and acidic residues" evidence="1">
    <location>
        <begin position="43"/>
        <end position="53"/>
    </location>
</feature>
<dbReference type="GeneTree" id="ENSGT00940000160789"/>
<feature type="compositionally biased region" description="Basic and acidic residues" evidence="1">
    <location>
        <begin position="24"/>
        <end position="34"/>
    </location>
</feature>
<proteinExistence type="predicted"/>
<dbReference type="Proteomes" id="UP000018467">
    <property type="component" value="Unassembled WGS sequence"/>
</dbReference>
<evidence type="ECO:0000313" key="3">
    <source>
        <dbReference type="Proteomes" id="UP000018467"/>
    </source>
</evidence>
<evidence type="ECO:0000256" key="1">
    <source>
        <dbReference type="SAM" id="MobiDB-lite"/>
    </source>
</evidence>
<dbReference type="Gene3D" id="3.30.250.20">
    <property type="entry name" value="L1 transposable element, C-terminal domain"/>
    <property type="match status" value="1"/>
</dbReference>
<reference evidence="3" key="2">
    <citation type="journal article" date="2014" name="Nat. Commun.">
        <title>The cavefish genome reveals candidate genes for eye loss.</title>
        <authorList>
            <person name="McGaugh S.E."/>
            <person name="Gross J.B."/>
            <person name="Aken B."/>
            <person name="Blin M."/>
            <person name="Borowsky R."/>
            <person name="Chalopin D."/>
            <person name="Hinaux H."/>
            <person name="Jeffery W.R."/>
            <person name="Keene A."/>
            <person name="Ma L."/>
            <person name="Minx P."/>
            <person name="Murphy D."/>
            <person name="O'Quin K.E."/>
            <person name="Retaux S."/>
            <person name="Rohner N."/>
            <person name="Searle S.M."/>
            <person name="Stahl B.A."/>
            <person name="Tabin C."/>
            <person name="Volff J.N."/>
            <person name="Yoshizawa M."/>
            <person name="Warren W.C."/>
        </authorList>
    </citation>
    <scope>NUCLEOTIDE SEQUENCE [LARGE SCALE GENOMIC DNA]</scope>
    <source>
        <strain evidence="3">female</strain>
    </source>
</reference>
<dbReference type="Bgee" id="ENSAMXG00000035586">
    <property type="expression patterns" value="Expressed in camera-type eye and 6 other cell types or tissues"/>
</dbReference>
<name>A0A3B1K9Q6_ASTMX</name>
<protein>
    <recommendedName>
        <fullName evidence="4">L1 transposable element RRM domain-containing protein</fullName>
    </recommendedName>
</protein>
<reference evidence="2" key="3">
    <citation type="submission" date="2025-08" db="UniProtKB">
        <authorList>
            <consortium name="Ensembl"/>
        </authorList>
    </citation>
    <scope>IDENTIFICATION</scope>
</reference>
<organism evidence="2 3">
    <name type="scientific">Astyanax mexicanus</name>
    <name type="common">Blind cave fish</name>
    <name type="synonym">Astyanax fasciatus mexicanus</name>
    <dbReference type="NCBI Taxonomy" id="7994"/>
    <lineage>
        <taxon>Eukaryota</taxon>
        <taxon>Metazoa</taxon>
        <taxon>Chordata</taxon>
        <taxon>Craniata</taxon>
        <taxon>Vertebrata</taxon>
        <taxon>Euteleostomi</taxon>
        <taxon>Actinopterygii</taxon>
        <taxon>Neopterygii</taxon>
        <taxon>Teleostei</taxon>
        <taxon>Ostariophysi</taxon>
        <taxon>Characiformes</taxon>
        <taxon>Characoidei</taxon>
        <taxon>Acestrorhamphidae</taxon>
        <taxon>Acestrorhamphinae</taxon>
        <taxon>Astyanax</taxon>
    </lineage>
</organism>
<dbReference type="Gene3D" id="3.30.70.1820">
    <property type="entry name" value="L1 transposable element, RRM domain"/>
    <property type="match status" value="1"/>
</dbReference>
<dbReference type="STRING" id="7994.ENSAMXP00000050820"/>
<reference evidence="3" key="1">
    <citation type="submission" date="2013-03" db="EMBL/GenBank/DDBJ databases">
        <authorList>
            <person name="Jeffery W."/>
            <person name="Warren W."/>
            <person name="Wilson R.K."/>
        </authorList>
    </citation>
    <scope>NUCLEOTIDE SEQUENCE</scope>
    <source>
        <strain evidence="3">female</strain>
    </source>
</reference>
<reference evidence="2" key="4">
    <citation type="submission" date="2025-09" db="UniProtKB">
        <authorList>
            <consortium name="Ensembl"/>
        </authorList>
    </citation>
    <scope>IDENTIFICATION</scope>
</reference>
<feature type="compositionally biased region" description="Polar residues" evidence="1">
    <location>
        <begin position="7"/>
        <end position="19"/>
    </location>
</feature>
<feature type="region of interest" description="Disordered" evidence="1">
    <location>
        <begin position="1"/>
        <end position="69"/>
    </location>
</feature>